<reference evidence="6 7" key="1">
    <citation type="submission" date="2018-01" db="EMBL/GenBank/DDBJ databases">
        <title>Whole genome analyses suggest that Burkholderia sensu lato contains two further novel genera in the rhizoxinica-symbiotica group Mycetohabitans gen. nov., and Trinickia gen. nov.: implications for the evolution of diazotrophy and nodulation in the Burkholderiaceae.</title>
        <authorList>
            <person name="Estrada-de los Santos P."/>
            <person name="Palmer M."/>
            <person name="Chavez-Ramirez B."/>
            <person name="Beukes C."/>
            <person name="Steenkamp E.T."/>
            <person name="Hirsch A.M."/>
            <person name="Manyaka P."/>
            <person name="Maluk M."/>
            <person name="Lafos M."/>
            <person name="Crook M."/>
            <person name="Gross E."/>
            <person name="Simon M.F."/>
            <person name="Bueno dos Reis Junior F."/>
            <person name="Poole P.S."/>
            <person name="Venter S.N."/>
            <person name="James E.K."/>
        </authorList>
    </citation>
    <scope>NUCLEOTIDE SEQUENCE [LARGE SCALE GENOMIC DNA]</scope>
    <source>
        <strain evidence="6 7">WSM 3937</strain>
    </source>
</reference>
<accession>A0A2N7WC13</accession>
<evidence type="ECO:0000256" key="3">
    <source>
        <dbReference type="ARBA" id="ARBA00022801"/>
    </source>
</evidence>
<evidence type="ECO:0000256" key="2">
    <source>
        <dbReference type="ARBA" id="ARBA00011915"/>
    </source>
</evidence>
<keyword evidence="7" id="KW-1185">Reference proteome</keyword>
<keyword evidence="5" id="KW-0456">Lyase</keyword>
<evidence type="ECO:0000313" key="7">
    <source>
        <dbReference type="Proteomes" id="UP000235659"/>
    </source>
</evidence>
<dbReference type="EC" id="3.1.2.4" evidence="2"/>
<dbReference type="InterPro" id="IPR029045">
    <property type="entry name" value="ClpP/crotonase-like_dom_sf"/>
</dbReference>
<organism evidence="5 8">
    <name type="scientific">Paraburkholderia rhynchosiae</name>
    <dbReference type="NCBI Taxonomy" id="487049"/>
    <lineage>
        <taxon>Bacteria</taxon>
        <taxon>Pseudomonadati</taxon>
        <taxon>Pseudomonadota</taxon>
        <taxon>Betaproteobacteria</taxon>
        <taxon>Burkholderiales</taxon>
        <taxon>Burkholderiaceae</taxon>
        <taxon>Paraburkholderia</taxon>
    </lineage>
</organism>
<dbReference type="AlphaFoldDB" id="A0A2N7WC13"/>
<dbReference type="InterPro" id="IPR032259">
    <property type="entry name" value="HIBYL-CoA-H"/>
</dbReference>
<sequence>MYRLHIVCNHTIVESSDRRAACPRYGLGGPGHRSPAARNSRCTAPIRAVVSKAVRFRRYLATTFVENLAALAARSRILSNMQCIEAANQASQGSDGRAVRESPVGFRVVNRVAIITLNRPAALNALSPEMVRELAVQIERCGVDKEIAAIVMSGTGDAFSVGGDLRTLYLTAMAGDKRWRQLIADEYRLIFALQQVKKPLVAVMDGLATGGGIGLAQCASLRIVSERSKIQLPGARIGFVPDGGATWFLNKLPVELMLYIGLTSATIAGADAISCGLADAYVSSSSLRGFEKRLNLLDASDLRQSLRQVFVSPSDVAPQTSIADILPLIREHFAANFSVERCVASIESGLSRERSAIKREWMETTLESLRTHSPLMLNVIREALLRGRQMTAADAFRMEFDLAMRAIEVGDYCEGVRAHVIDRDGSPHWIFPSLADVNSAVVGKFFSPWTCCIPHPLSELQA</sequence>
<evidence type="ECO:0000256" key="1">
    <source>
        <dbReference type="ARBA" id="ARBA00001709"/>
    </source>
</evidence>
<keyword evidence="3" id="KW-0378">Hydrolase</keyword>
<dbReference type="NCBIfam" id="NF004127">
    <property type="entry name" value="PRK05617.1"/>
    <property type="match status" value="1"/>
</dbReference>
<dbReference type="GO" id="GO:0005829">
    <property type="term" value="C:cytosol"/>
    <property type="evidence" value="ECO:0007669"/>
    <property type="project" value="TreeGrafter"/>
</dbReference>
<dbReference type="GO" id="GO:0016829">
    <property type="term" value="F:lyase activity"/>
    <property type="evidence" value="ECO:0007669"/>
    <property type="project" value="UniProtKB-KW"/>
</dbReference>
<dbReference type="InterPro" id="IPR045004">
    <property type="entry name" value="ECH_dom"/>
</dbReference>
<evidence type="ECO:0000313" key="5">
    <source>
        <dbReference type="EMBL" id="CAB3727410.1"/>
    </source>
</evidence>
<dbReference type="EMBL" id="CADIJZ010000024">
    <property type="protein sequence ID" value="CAB3727410.1"/>
    <property type="molecule type" value="Genomic_DNA"/>
</dbReference>
<evidence type="ECO:0000313" key="6">
    <source>
        <dbReference type="EMBL" id="PMS26950.1"/>
    </source>
</evidence>
<evidence type="ECO:0000313" key="8">
    <source>
        <dbReference type="Proteomes" id="UP000494205"/>
    </source>
</evidence>
<reference evidence="5 8" key="2">
    <citation type="submission" date="2020-04" db="EMBL/GenBank/DDBJ databases">
        <authorList>
            <person name="De Canck E."/>
        </authorList>
    </citation>
    <scope>NUCLEOTIDE SEQUENCE [LARGE SCALE GENOMIC DNA]</scope>
    <source>
        <strain evidence="5 8">LMG 27174</strain>
    </source>
</reference>
<gene>
    <name evidence="5" type="primary">menB_5</name>
    <name evidence="6" type="ORF">C0Z16_26150</name>
    <name evidence="5" type="ORF">LMG27174_05491</name>
</gene>
<dbReference type="Proteomes" id="UP000235659">
    <property type="component" value="Unassembled WGS sequence"/>
</dbReference>
<dbReference type="PANTHER" id="PTHR43176">
    <property type="entry name" value="3-HYDROXYISOBUTYRYL-COA HYDROLASE-RELATED"/>
    <property type="match status" value="1"/>
</dbReference>
<name>A0A2N7WC13_9BURK</name>
<dbReference type="GO" id="GO:0006574">
    <property type="term" value="P:L-valine catabolic process"/>
    <property type="evidence" value="ECO:0007669"/>
    <property type="project" value="TreeGrafter"/>
</dbReference>
<dbReference type="GO" id="GO:0003860">
    <property type="term" value="F:3-hydroxyisobutyryl-CoA hydrolase activity"/>
    <property type="evidence" value="ECO:0007669"/>
    <property type="project" value="UniProtKB-EC"/>
</dbReference>
<dbReference type="SUPFAM" id="SSF52096">
    <property type="entry name" value="ClpP/crotonase"/>
    <property type="match status" value="1"/>
</dbReference>
<dbReference type="PANTHER" id="PTHR43176:SF3">
    <property type="entry name" value="3-HYDROXYISOBUTYRYL-COA HYDROLASE, MITOCHONDRIAL"/>
    <property type="match status" value="1"/>
</dbReference>
<protein>
    <recommendedName>
        <fullName evidence="2">3-hydroxyisobutyryl-CoA hydrolase</fullName>
        <ecNumber evidence="2">3.1.2.4</ecNumber>
    </recommendedName>
</protein>
<dbReference type="Pfam" id="PF16113">
    <property type="entry name" value="ECH_2"/>
    <property type="match status" value="1"/>
</dbReference>
<comment type="catalytic activity">
    <reaction evidence="1">
        <text>3-hydroxy-2-methylpropanoyl-CoA + H2O = 3-hydroxy-2-methylpropanoate + CoA + H(+)</text>
        <dbReference type="Rhea" id="RHEA:20888"/>
        <dbReference type="ChEBI" id="CHEBI:11805"/>
        <dbReference type="ChEBI" id="CHEBI:15377"/>
        <dbReference type="ChEBI" id="CHEBI:15378"/>
        <dbReference type="ChEBI" id="CHEBI:57287"/>
        <dbReference type="ChEBI" id="CHEBI:57340"/>
        <dbReference type="EC" id="3.1.2.4"/>
    </reaction>
</comment>
<evidence type="ECO:0000259" key="4">
    <source>
        <dbReference type="Pfam" id="PF16113"/>
    </source>
</evidence>
<dbReference type="EMBL" id="PNXY01000022">
    <property type="protein sequence ID" value="PMS26950.1"/>
    <property type="molecule type" value="Genomic_DNA"/>
</dbReference>
<dbReference type="Proteomes" id="UP000494205">
    <property type="component" value="Unassembled WGS sequence"/>
</dbReference>
<proteinExistence type="predicted"/>
<dbReference type="Gene3D" id="3.90.226.10">
    <property type="entry name" value="2-enoyl-CoA Hydratase, Chain A, domain 1"/>
    <property type="match status" value="1"/>
</dbReference>
<dbReference type="CDD" id="cd06558">
    <property type="entry name" value="crotonase-like"/>
    <property type="match status" value="1"/>
</dbReference>
<feature type="domain" description="Enoyl-CoA hydratase/isomerase" evidence="4">
    <location>
        <begin position="113"/>
        <end position="446"/>
    </location>
</feature>